<gene>
    <name evidence="2" type="ORF">SAMN04489714_2070</name>
</gene>
<dbReference type="Proteomes" id="UP000198976">
    <property type="component" value="Chromosome I"/>
</dbReference>
<reference evidence="2 3" key="1">
    <citation type="submission" date="2016-10" db="EMBL/GenBank/DDBJ databases">
        <authorList>
            <person name="Varghese N."/>
            <person name="Submissions S."/>
        </authorList>
    </citation>
    <scope>NUCLEOTIDE SEQUENCE [LARGE SCALE GENOMIC DNA]</scope>
    <source>
        <strain evidence="2 3">DSM 9169</strain>
    </source>
</reference>
<dbReference type="InterPro" id="IPR001387">
    <property type="entry name" value="Cro/C1-type_HTH"/>
</dbReference>
<feature type="domain" description="HTH cro/C1-type" evidence="1">
    <location>
        <begin position="12"/>
        <end position="65"/>
    </location>
</feature>
<dbReference type="InterPro" id="IPR010982">
    <property type="entry name" value="Lambda_DNA-bd_dom_sf"/>
</dbReference>
<name>A0ABY0VCM8_9ACTO</name>
<sequence>MELSQTAISRQVKRYMKSEHLNQTQLGALIGLQQTNVSARLRGKTRWQLDELDKLAAMGVPITLHVPYAAPLKEATQA</sequence>
<accession>A0ABY0VCM8</accession>
<evidence type="ECO:0000259" key="1">
    <source>
        <dbReference type="PROSITE" id="PS50943"/>
    </source>
</evidence>
<dbReference type="CDD" id="cd00093">
    <property type="entry name" value="HTH_XRE"/>
    <property type="match status" value="1"/>
</dbReference>
<protein>
    <recommendedName>
        <fullName evidence="1">HTH cro/C1-type domain-containing protein</fullName>
    </recommendedName>
</protein>
<dbReference type="EMBL" id="LT629792">
    <property type="protein sequence ID" value="SDU08546.1"/>
    <property type="molecule type" value="Genomic_DNA"/>
</dbReference>
<proteinExistence type="predicted"/>
<keyword evidence="3" id="KW-1185">Reference proteome</keyword>
<evidence type="ECO:0000313" key="3">
    <source>
        <dbReference type="Proteomes" id="UP000198976"/>
    </source>
</evidence>
<evidence type="ECO:0000313" key="2">
    <source>
        <dbReference type="EMBL" id="SDU08546.1"/>
    </source>
</evidence>
<dbReference type="Gene3D" id="1.10.260.40">
    <property type="entry name" value="lambda repressor-like DNA-binding domains"/>
    <property type="match status" value="1"/>
</dbReference>
<dbReference type="RefSeq" id="WP_092648983.1">
    <property type="nucleotide sequence ID" value="NZ_LT629792.1"/>
</dbReference>
<organism evidence="2 3">
    <name type="scientific">Schaalia radingae</name>
    <dbReference type="NCBI Taxonomy" id="131110"/>
    <lineage>
        <taxon>Bacteria</taxon>
        <taxon>Bacillati</taxon>
        <taxon>Actinomycetota</taxon>
        <taxon>Actinomycetes</taxon>
        <taxon>Actinomycetales</taxon>
        <taxon>Actinomycetaceae</taxon>
        <taxon>Schaalia</taxon>
    </lineage>
</organism>
<dbReference type="PROSITE" id="PS50943">
    <property type="entry name" value="HTH_CROC1"/>
    <property type="match status" value="1"/>
</dbReference>
<dbReference type="SUPFAM" id="SSF47413">
    <property type="entry name" value="lambda repressor-like DNA-binding domains"/>
    <property type="match status" value="1"/>
</dbReference>